<evidence type="ECO:0000259" key="10">
    <source>
        <dbReference type="Pfam" id="PF04963"/>
    </source>
</evidence>
<dbReference type="EMBL" id="RRCT01000025">
    <property type="protein sequence ID" value="RQW73205.1"/>
    <property type="molecule type" value="Genomic_DNA"/>
</dbReference>
<dbReference type="AlphaFoldDB" id="A0A3N9U9M4"/>
<dbReference type="PANTHER" id="PTHR32248">
    <property type="entry name" value="RNA POLYMERASE SIGMA-54 FACTOR"/>
    <property type="match status" value="1"/>
</dbReference>
<keyword evidence="7" id="KW-0238">DNA-binding</keyword>
<dbReference type="Proteomes" id="UP000274033">
    <property type="component" value="Unassembled WGS sequence"/>
</dbReference>
<dbReference type="Gene3D" id="1.10.10.1330">
    <property type="entry name" value="RNA polymerase sigma-54 factor, core-binding domain"/>
    <property type="match status" value="1"/>
</dbReference>
<dbReference type="InterPro" id="IPR000394">
    <property type="entry name" value="RNA_pol_sigma_54"/>
</dbReference>
<keyword evidence="2" id="KW-0240">DNA-directed RNA polymerase</keyword>
<dbReference type="GO" id="GO:0016987">
    <property type="term" value="F:sigma factor activity"/>
    <property type="evidence" value="ECO:0007669"/>
    <property type="project" value="UniProtKB-KW"/>
</dbReference>
<keyword evidence="8" id="KW-0804">Transcription</keyword>
<keyword evidence="6" id="KW-0731">Sigma factor</keyword>
<keyword evidence="4" id="KW-0548">Nucleotidyltransferase</keyword>
<dbReference type="GO" id="GO:0000428">
    <property type="term" value="C:DNA-directed RNA polymerase complex"/>
    <property type="evidence" value="ECO:0007669"/>
    <property type="project" value="UniProtKB-KW"/>
</dbReference>
<evidence type="ECO:0000256" key="6">
    <source>
        <dbReference type="ARBA" id="ARBA00023082"/>
    </source>
</evidence>
<dbReference type="Pfam" id="PF00309">
    <property type="entry name" value="Sigma54_AID"/>
    <property type="match status" value="1"/>
</dbReference>
<evidence type="ECO:0000256" key="1">
    <source>
        <dbReference type="ARBA" id="ARBA00008798"/>
    </source>
</evidence>
<evidence type="ECO:0000256" key="3">
    <source>
        <dbReference type="ARBA" id="ARBA00022679"/>
    </source>
</evidence>
<evidence type="ECO:0000313" key="11">
    <source>
        <dbReference type="EMBL" id="RQW73205.1"/>
    </source>
</evidence>
<feature type="domain" description="RNA polymerase sigma factor 54 core-binding" evidence="10">
    <location>
        <begin position="74"/>
        <end position="255"/>
    </location>
</feature>
<dbReference type="InterPro" id="IPR038709">
    <property type="entry name" value="RpoN_core-bd_sf"/>
</dbReference>
<proteinExistence type="inferred from homology"/>
<dbReference type="GO" id="GO:0016779">
    <property type="term" value="F:nucleotidyltransferase activity"/>
    <property type="evidence" value="ECO:0007669"/>
    <property type="project" value="UniProtKB-KW"/>
</dbReference>
<keyword evidence="3" id="KW-0808">Transferase</keyword>
<dbReference type="OrthoDB" id="9814402at2"/>
<evidence type="ECO:0000256" key="7">
    <source>
        <dbReference type="ARBA" id="ARBA00023125"/>
    </source>
</evidence>
<dbReference type="PRINTS" id="PR00045">
    <property type="entry name" value="SIGMA54FCT"/>
</dbReference>
<name>A0A3N9U9M4_9BACI</name>
<evidence type="ECO:0000259" key="9">
    <source>
        <dbReference type="Pfam" id="PF04552"/>
    </source>
</evidence>
<protein>
    <submittedName>
        <fullName evidence="11">RNA polymerase sigma-54 factor</fullName>
    </submittedName>
</protein>
<dbReference type="PROSITE" id="PS50044">
    <property type="entry name" value="SIGMA54_3"/>
    <property type="match status" value="1"/>
</dbReference>
<dbReference type="InterPro" id="IPR007634">
    <property type="entry name" value="RNA_pol_sigma_54_DNA-bd"/>
</dbReference>
<dbReference type="PROSITE" id="PS00718">
    <property type="entry name" value="SIGMA54_2"/>
    <property type="match status" value="1"/>
</dbReference>
<dbReference type="Pfam" id="PF04552">
    <property type="entry name" value="Sigma54_DBD"/>
    <property type="match status" value="1"/>
</dbReference>
<dbReference type="GO" id="GO:0001216">
    <property type="term" value="F:DNA-binding transcription activator activity"/>
    <property type="evidence" value="ECO:0007669"/>
    <property type="project" value="InterPro"/>
</dbReference>
<organism evidence="11 12">
    <name type="scientific">Lysinibacillus composti</name>
    <dbReference type="NCBI Taxonomy" id="720633"/>
    <lineage>
        <taxon>Bacteria</taxon>
        <taxon>Bacillati</taxon>
        <taxon>Bacillota</taxon>
        <taxon>Bacilli</taxon>
        <taxon>Bacillales</taxon>
        <taxon>Bacillaceae</taxon>
        <taxon>Lysinibacillus</taxon>
    </lineage>
</organism>
<reference evidence="11 12" key="1">
    <citation type="journal article" date="2013" name="J. Microbiol.">
        <title>Lysinibacillus chungkukjangi sp. nov., isolated from Chungkukjang, Korean fermented soybean food.</title>
        <authorList>
            <person name="Kim S.J."/>
            <person name="Jang Y.H."/>
            <person name="Hamada M."/>
            <person name="Ahn J.H."/>
            <person name="Weon H.Y."/>
            <person name="Suzuki K."/>
            <person name="Whang K.S."/>
            <person name="Kwon S.W."/>
        </authorList>
    </citation>
    <scope>NUCLEOTIDE SEQUENCE [LARGE SCALE GENOMIC DNA]</scope>
    <source>
        <strain evidence="11 12">MCCC 1A12701</strain>
    </source>
</reference>
<dbReference type="RefSeq" id="WP_124766687.1">
    <property type="nucleotide sequence ID" value="NZ_JAFBDY010000023.1"/>
</dbReference>
<dbReference type="PANTHER" id="PTHR32248:SF4">
    <property type="entry name" value="RNA POLYMERASE SIGMA-54 FACTOR"/>
    <property type="match status" value="1"/>
</dbReference>
<dbReference type="PROSITE" id="PS00717">
    <property type="entry name" value="SIGMA54_1"/>
    <property type="match status" value="1"/>
</dbReference>
<dbReference type="GO" id="GO:0003677">
    <property type="term" value="F:DNA binding"/>
    <property type="evidence" value="ECO:0007669"/>
    <property type="project" value="UniProtKB-KW"/>
</dbReference>
<sequence length="422" mass="48421">MNVQLGMQTIMSQQLTAQMIQRLSILQLTNLELKELVEQKNLENPLIDLMDQQEDTWPSEKMLKGSIETDYSMIAMQHTAADFLKEQIPLKATDFERTVLIYLIHSLDERLFLTTDATEVAQRFTMEVEEAERFIQILQSFEPIGVGCQNSTQFLLKHIDQCEDVPQFAKDFVMYEMEAIAKMDIVSLRKRYNLTTSEVMATITFIKELPCMPVISLNEVVATVLPDVSVYCIDGQWLIEVEQKAVPAIRLNDVYVNLLKIEDPTYLKACMRDFTTLAQGLDFRKNTLYAITHYLIEQQPDFFAKGPRALKPMRLKDIAEALDMHESTISRAVKGKYLRTAQGNFAMNDLFVKAINNVTTSTVCDRIAAIIADEDKNSPYSDQQIELLLKKEGITISRRTVAKYREQLNIPSSQKRAYLKEE</sequence>
<comment type="caution">
    <text evidence="11">The sequence shown here is derived from an EMBL/GenBank/DDBJ whole genome shotgun (WGS) entry which is preliminary data.</text>
</comment>
<dbReference type="GO" id="GO:0006352">
    <property type="term" value="P:DNA-templated transcription initiation"/>
    <property type="evidence" value="ECO:0007669"/>
    <property type="project" value="InterPro"/>
</dbReference>
<comment type="similarity">
    <text evidence="1">Belongs to the sigma-54 factor family.</text>
</comment>
<keyword evidence="12" id="KW-1185">Reference proteome</keyword>
<dbReference type="Pfam" id="PF04963">
    <property type="entry name" value="Sigma54_CBD"/>
    <property type="match status" value="1"/>
</dbReference>
<feature type="domain" description="RNA polymerase sigma factor 54 DNA-binding" evidence="9">
    <location>
        <begin position="265"/>
        <end position="416"/>
    </location>
</feature>
<dbReference type="PIRSF" id="PIRSF000774">
    <property type="entry name" value="RpoN"/>
    <property type="match status" value="1"/>
</dbReference>
<gene>
    <name evidence="11" type="primary">rpoN</name>
    <name evidence="11" type="ORF">EBB45_17735</name>
</gene>
<dbReference type="InterPro" id="IPR007046">
    <property type="entry name" value="RNA_pol_sigma_54_core-bd"/>
</dbReference>
<evidence type="ECO:0000256" key="8">
    <source>
        <dbReference type="ARBA" id="ARBA00023163"/>
    </source>
</evidence>
<dbReference type="NCBIfam" id="TIGR02395">
    <property type="entry name" value="rpoN_sigma"/>
    <property type="match status" value="1"/>
</dbReference>
<accession>A0A3N9U9M4</accession>
<evidence type="ECO:0000256" key="5">
    <source>
        <dbReference type="ARBA" id="ARBA00023015"/>
    </source>
</evidence>
<dbReference type="Gene3D" id="1.10.10.60">
    <property type="entry name" value="Homeodomain-like"/>
    <property type="match status" value="1"/>
</dbReference>
<evidence type="ECO:0000256" key="2">
    <source>
        <dbReference type="ARBA" id="ARBA00022478"/>
    </source>
</evidence>
<evidence type="ECO:0000256" key="4">
    <source>
        <dbReference type="ARBA" id="ARBA00022695"/>
    </source>
</evidence>
<keyword evidence="5" id="KW-0805">Transcription regulation</keyword>
<evidence type="ECO:0000313" key="12">
    <source>
        <dbReference type="Proteomes" id="UP000274033"/>
    </source>
</evidence>